<accession>A0ACB8ABH5</accession>
<evidence type="ECO:0000313" key="2">
    <source>
        <dbReference type="Proteomes" id="UP000790377"/>
    </source>
</evidence>
<reference evidence="1" key="1">
    <citation type="journal article" date="2021" name="New Phytol.">
        <title>Evolutionary innovations through gain and loss of genes in the ectomycorrhizal Boletales.</title>
        <authorList>
            <person name="Wu G."/>
            <person name="Miyauchi S."/>
            <person name="Morin E."/>
            <person name="Kuo A."/>
            <person name="Drula E."/>
            <person name="Varga T."/>
            <person name="Kohler A."/>
            <person name="Feng B."/>
            <person name="Cao Y."/>
            <person name="Lipzen A."/>
            <person name="Daum C."/>
            <person name="Hundley H."/>
            <person name="Pangilinan J."/>
            <person name="Johnson J."/>
            <person name="Barry K."/>
            <person name="LaButti K."/>
            <person name="Ng V."/>
            <person name="Ahrendt S."/>
            <person name="Min B."/>
            <person name="Choi I.G."/>
            <person name="Park H."/>
            <person name="Plett J.M."/>
            <person name="Magnuson J."/>
            <person name="Spatafora J.W."/>
            <person name="Nagy L.G."/>
            <person name="Henrissat B."/>
            <person name="Grigoriev I.V."/>
            <person name="Yang Z.L."/>
            <person name="Xu J."/>
            <person name="Martin F.M."/>
        </authorList>
    </citation>
    <scope>NUCLEOTIDE SEQUENCE</scope>
    <source>
        <strain evidence="1">ATCC 28755</strain>
    </source>
</reference>
<keyword evidence="2" id="KW-1185">Reference proteome</keyword>
<dbReference type="Proteomes" id="UP000790377">
    <property type="component" value="Unassembled WGS sequence"/>
</dbReference>
<protein>
    <submittedName>
        <fullName evidence="1">Uncharacterized protein</fullName>
    </submittedName>
</protein>
<evidence type="ECO:0000313" key="1">
    <source>
        <dbReference type="EMBL" id="KAH7910033.1"/>
    </source>
</evidence>
<sequence>MSSIHSDHRHPRRSILLDARRWPFFGGRVPPSNLSNSAHNNDFMTLRSTAGSQFASNGRGNGDVEQAGFDDDASPVGKDGGGEGSGGASQPKPPAHNEAEEHNPLVSAWQDRLQVLTVVTAFLASMDGQLFSLTTIPSNISHTPATTSQELVYASLSGALIFHICASILGYMASFALIKYTIIEASEDDKLGGILSSPSPNPHITNEKASGSPIKTPKHIILECRRPFRSSASTSANNHKPEPPIALLARCYYTTLVLTALGFMLGLLGILAYIWAGLMMPVGIFSTVCLGVGLGAALWAIS</sequence>
<dbReference type="EMBL" id="MU267730">
    <property type="protein sequence ID" value="KAH7910033.1"/>
    <property type="molecule type" value="Genomic_DNA"/>
</dbReference>
<gene>
    <name evidence="1" type="ORF">BJ138DRAFT_154870</name>
</gene>
<comment type="caution">
    <text evidence="1">The sequence shown here is derived from an EMBL/GenBank/DDBJ whole genome shotgun (WGS) entry which is preliminary data.</text>
</comment>
<organism evidence="1 2">
    <name type="scientific">Hygrophoropsis aurantiaca</name>
    <dbReference type="NCBI Taxonomy" id="72124"/>
    <lineage>
        <taxon>Eukaryota</taxon>
        <taxon>Fungi</taxon>
        <taxon>Dikarya</taxon>
        <taxon>Basidiomycota</taxon>
        <taxon>Agaricomycotina</taxon>
        <taxon>Agaricomycetes</taxon>
        <taxon>Agaricomycetidae</taxon>
        <taxon>Boletales</taxon>
        <taxon>Coniophorineae</taxon>
        <taxon>Hygrophoropsidaceae</taxon>
        <taxon>Hygrophoropsis</taxon>
    </lineage>
</organism>
<proteinExistence type="predicted"/>
<name>A0ACB8ABH5_9AGAM</name>